<proteinExistence type="predicted"/>
<accession>A0A450X5T2</accession>
<evidence type="ECO:0000313" key="1">
    <source>
        <dbReference type="EMBL" id="VFK24652.1"/>
    </source>
</evidence>
<sequence>MRTRWSKRRQRILEIVGEDAGPEVLVQLRDTITCGCRGSQNARRQHEVPEEKGEGVKVRRSHQAVACRKRYVEEPGKPREAPYCCEGRYTTIEARRGGNLETELCRNLGFTTVVVIMQGIRLLRHEGETRRQDYTGARGHRMNHG</sequence>
<organism evidence="1">
    <name type="scientific">Candidatus Kentrum sp. LPFa</name>
    <dbReference type="NCBI Taxonomy" id="2126335"/>
    <lineage>
        <taxon>Bacteria</taxon>
        <taxon>Pseudomonadati</taxon>
        <taxon>Pseudomonadota</taxon>
        <taxon>Gammaproteobacteria</taxon>
        <taxon>Candidatus Kentrum</taxon>
    </lineage>
</organism>
<reference evidence="1" key="1">
    <citation type="submission" date="2019-02" db="EMBL/GenBank/DDBJ databases">
        <authorList>
            <person name="Gruber-Vodicka R. H."/>
            <person name="Seah K. B. B."/>
        </authorList>
    </citation>
    <scope>NUCLEOTIDE SEQUENCE</scope>
    <source>
        <strain evidence="1">BECK_S313</strain>
    </source>
</reference>
<protein>
    <submittedName>
        <fullName evidence="1">Uncharacterized protein</fullName>
    </submittedName>
</protein>
<dbReference type="AlphaFoldDB" id="A0A450X5T2"/>
<name>A0A450X5T2_9GAMM</name>
<gene>
    <name evidence="1" type="ORF">BECKLPF1236B_GA0070989_14232</name>
</gene>
<dbReference type="EMBL" id="CAADFK010000423">
    <property type="protein sequence ID" value="VFK24652.1"/>
    <property type="molecule type" value="Genomic_DNA"/>
</dbReference>